<evidence type="ECO:0000259" key="15">
    <source>
        <dbReference type="PROSITE" id="PS51462"/>
    </source>
</evidence>
<evidence type="ECO:0000256" key="7">
    <source>
        <dbReference type="ARBA" id="ARBA00022485"/>
    </source>
</evidence>
<protein>
    <recommendedName>
        <fullName evidence="6">Adenine DNA glycosylase</fullName>
        <ecNumber evidence="5">3.2.2.31</ecNumber>
    </recommendedName>
</protein>
<evidence type="ECO:0000256" key="12">
    <source>
        <dbReference type="ARBA" id="ARBA00023014"/>
    </source>
</evidence>
<dbReference type="GO" id="GO:0006298">
    <property type="term" value="P:mismatch repair"/>
    <property type="evidence" value="ECO:0007669"/>
    <property type="project" value="TreeGrafter"/>
</dbReference>
<feature type="domain" description="Nudix hydrolase" evidence="15">
    <location>
        <begin position="227"/>
        <end position="352"/>
    </location>
</feature>
<reference evidence="16 17" key="1">
    <citation type="submission" date="2015-07" db="EMBL/GenBank/DDBJ databases">
        <title>Genome sequence of Ornatilinea apprima DSM 23815.</title>
        <authorList>
            <person name="Hemp J."/>
            <person name="Ward L.M."/>
            <person name="Pace L.A."/>
            <person name="Fischer W.W."/>
        </authorList>
    </citation>
    <scope>NUCLEOTIDE SEQUENCE [LARGE SCALE GENOMIC DNA]</scope>
    <source>
        <strain evidence="16 17">P3M-1</strain>
    </source>
</reference>
<dbReference type="InterPro" id="IPR005760">
    <property type="entry name" value="A/G_AdeGlyc_MutY"/>
</dbReference>
<evidence type="ECO:0000256" key="2">
    <source>
        <dbReference type="ARBA" id="ARBA00001966"/>
    </source>
</evidence>
<comment type="function">
    <text evidence="3">Adenine glycosylase active on G-A mispairs. MutY also corrects error-prone DNA synthesis past GO lesions which are due to the oxidatively damaged form of guanine: 7,8-dihydro-8-oxoguanine (8-oxo-dGTP).</text>
</comment>
<comment type="catalytic activity">
    <reaction evidence="1">
        <text>Hydrolyzes free adenine bases from 7,8-dihydro-8-oxoguanine:adenine mismatched double-stranded DNA, leaving an apurinic site.</text>
        <dbReference type="EC" id="3.2.2.31"/>
    </reaction>
</comment>
<dbReference type="RefSeq" id="WP_075064363.1">
    <property type="nucleotide sequence ID" value="NZ_LGCL01000042.1"/>
</dbReference>
<keyword evidence="9" id="KW-0227">DNA damage</keyword>
<keyword evidence="8" id="KW-0479">Metal-binding</keyword>
<organism evidence="16 17">
    <name type="scientific">Ornatilinea apprima</name>
    <dbReference type="NCBI Taxonomy" id="1134406"/>
    <lineage>
        <taxon>Bacteria</taxon>
        <taxon>Bacillati</taxon>
        <taxon>Chloroflexota</taxon>
        <taxon>Anaerolineae</taxon>
        <taxon>Anaerolineales</taxon>
        <taxon>Anaerolineaceae</taxon>
        <taxon>Ornatilinea</taxon>
    </lineage>
</organism>
<dbReference type="SMART" id="SM00478">
    <property type="entry name" value="ENDO3c"/>
    <property type="match status" value="1"/>
</dbReference>
<evidence type="ECO:0000256" key="9">
    <source>
        <dbReference type="ARBA" id="ARBA00022763"/>
    </source>
</evidence>
<evidence type="ECO:0000256" key="13">
    <source>
        <dbReference type="ARBA" id="ARBA00023204"/>
    </source>
</evidence>
<dbReference type="SUPFAM" id="SSF48150">
    <property type="entry name" value="DNA-glycosylase"/>
    <property type="match status" value="1"/>
</dbReference>
<keyword evidence="10" id="KW-0378">Hydrolase</keyword>
<dbReference type="STRING" id="1134406.ADN00_17600"/>
<dbReference type="Gene3D" id="3.90.79.10">
    <property type="entry name" value="Nucleoside Triphosphate Pyrophosphohydrolase"/>
    <property type="match status" value="1"/>
</dbReference>
<proteinExistence type="inferred from homology"/>
<dbReference type="InterPro" id="IPR000445">
    <property type="entry name" value="HhH_motif"/>
</dbReference>
<dbReference type="CDD" id="cd00056">
    <property type="entry name" value="ENDO3c"/>
    <property type="match status" value="1"/>
</dbReference>
<dbReference type="GO" id="GO:0032357">
    <property type="term" value="F:oxidized purine DNA binding"/>
    <property type="evidence" value="ECO:0007669"/>
    <property type="project" value="TreeGrafter"/>
</dbReference>
<dbReference type="PROSITE" id="PS01155">
    <property type="entry name" value="ENDONUCLEASE_III_2"/>
    <property type="match status" value="1"/>
</dbReference>
<dbReference type="GO" id="GO:0046872">
    <property type="term" value="F:metal ion binding"/>
    <property type="evidence" value="ECO:0007669"/>
    <property type="project" value="UniProtKB-KW"/>
</dbReference>
<keyword evidence="14" id="KW-0326">Glycosidase</keyword>
<dbReference type="GO" id="GO:0006284">
    <property type="term" value="P:base-excision repair"/>
    <property type="evidence" value="ECO:0007669"/>
    <property type="project" value="InterPro"/>
</dbReference>
<evidence type="ECO:0000256" key="3">
    <source>
        <dbReference type="ARBA" id="ARBA00002933"/>
    </source>
</evidence>
<dbReference type="EMBL" id="LGCL01000042">
    <property type="protein sequence ID" value="KPL71214.1"/>
    <property type="molecule type" value="Genomic_DNA"/>
</dbReference>
<dbReference type="NCBIfam" id="TIGR01084">
    <property type="entry name" value="mutY"/>
    <property type="match status" value="1"/>
</dbReference>
<keyword evidence="11" id="KW-0408">Iron</keyword>
<sequence length="358" mass="40281">MHKQIASRLLNWYEDAARRLPWRGVSDPYAVWVSEVMLQQTRVETVIPFYERWMRRFPTVQSLAEASEQDVLLAWEGMGYYNRARSLHKAARQVMRDYGGKLPASREALIKLPGIGEYSAGAIASIAFGLDETAVDGNVRRVYARLFDVDTPIKSPEGLERVEQIAREQLPAGLAGDYNQALMDLGAMICLPREPRCEICPLKELCLARQNGTQAERPVKSAKPEIPHWTVTAAVIWKDGKVLLARRPLNGLLGGMWEFPGGKLEAGESLKDCLKREIVEELDAPIEVGEAFGVYKHAYTHFKVTLHAFACRFVSEEPDVDGAEFVVWAAPEELQNYPMGKIDRDIARRIVSERSAAR</sequence>
<dbReference type="InterPro" id="IPR003265">
    <property type="entry name" value="HhH-GPD_domain"/>
</dbReference>
<dbReference type="GO" id="GO:0034039">
    <property type="term" value="F:8-oxo-7,8-dihydroguanine DNA N-glycosylase activity"/>
    <property type="evidence" value="ECO:0007669"/>
    <property type="project" value="TreeGrafter"/>
</dbReference>
<comment type="similarity">
    <text evidence="4">Belongs to the Nth/MutY family.</text>
</comment>
<dbReference type="InterPro" id="IPR003651">
    <property type="entry name" value="Endonuclease3_FeS-loop_motif"/>
</dbReference>
<gene>
    <name evidence="16" type="ORF">ADN00_17600</name>
</gene>
<evidence type="ECO:0000256" key="4">
    <source>
        <dbReference type="ARBA" id="ARBA00008343"/>
    </source>
</evidence>
<dbReference type="Proteomes" id="UP000050417">
    <property type="component" value="Unassembled WGS sequence"/>
</dbReference>
<evidence type="ECO:0000256" key="5">
    <source>
        <dbReference type="ARBA" id="ARBA00012045"/>
    </source>
</evidence>
<dbReference type="GO" id="GO:0051539">
    <property type="term" value="F:4 iron, 4 sulfur cluster binding"/>
    <property type="evidence" value="ECO:0007669"/>
    <property type="project" value="UniProtKB-KW"/>
</dbReference>
<keyword evidence="13" id="KW-0234">DNA repair</keyword>
<dbReference type="Gene3D" id="1.10.1670.10">
    <property type="entry name" value="Helix-hairpin-Helix base-excision DNA repair enzymes (C-terminal)"/>
    <property type="match status" value="1"/>
</dbReference>
<dbReference type="PANTHER" id="PTHR42944:SF1">
    <property type="entry name" value="ADENINE DNA GLYCOSYLASE"/>
    <property type="match status" value="1"/>
</dbReference>
<dbReference type="InterPro" id="IPR004036">
    <property type="entry name" value="Endonuclease-III-like_CS2"/>
</dbReference>
<dbReference type="Pfam" id="PF00730">
    <property type="entry name" value="HhH-GPD"/>
    <property type="match status" value="1"/>
</dbReference>
<dbReference type="FunFam" id="1.10.340.30:FF:000002">
    <property type="entry name" value="Adenine DNA glycosylase"/>
    <property type="match status" value="1"/>
</dbReference>
<comment type="cofactor">
    <cofactor evidence="2">
        <name>[4Fe-4S] cluster</name>
        <dbReference type="ChEBI" id="CHEBI:49883"/>
    </cofactor>
</comment>
<evidence type="ECO:0000256" key="11">
    <source>
        <dbReference type="ARBA" id="ARBA00023004"/>
    </source>
</evidence>
<evidence type="ECO:0000256" key="6">
    <source>
        <dbReference type="ARBA" id="ARBA00022023"/>
    </source>
</evidence>
<keyword evidence="17" id="KW-1185">Reference proteome</keyword>
<evidence type="ECO:0000313" key="16">
    <source>
        <dbReference type="EMBL" id="KPL71214.1"/>
    </source>
</evidence>
<dbReference type="Pfam" id="PF00633">
    <property type="entry name" value="HHH"/>
    <property type="match status" value="1"/>
</dbReference>
<name>A0A0P6X9P2_9CHLR</name>
<evidence type="ECO:0000256" key="8">
    <source>
        <dbReference type="ARBA" id="ARBA00022723"/>
    </source>
</evidence>
<dbReference type="PATRIC" id="fig|1134406.4.peg.2783"/>
<dbReference type="SUPFAM" id="SSF55811">
    <property type="entry name" value="Nudix"/>
    <property type="match status" value="1"/>
</dbReference>
<evidence type="ECO:0000256" key="14">
    <source>
        <dbReference type="ARBA" id="ARBA00023295"/>
    </source>
</evidence>
<accession>A0A0P6X9P2</accession>
<dbReference type="Pfam" id="PF14815">
    <property type="entry name" value="NUDIX_4"/>
    <property type="match status" value="1"/>
</dbReference>
<dbReference type="InterPro" id="IPR015797">
    <property type="entry name" value="NUDIX_hydrolase-like_dom_sf"/>
</dbReference>
<comment type="caution">
    <text evidence="16">The sequence shown here is derived from an EMBL/GenBank/DDBJ whole genome shotgun (WGS) entry which is preliminary data.</text>
</comment>
<dbReference type="InterPro" id="IPR044298">
    <property type="entry name" value="MIG/MutY"/>
</dbReference>
<dbReference type="InterPro" id="IPR011257">
    <property type="entry name" value="DNA_glycosylase"/>
</dbReference>
<dbReference type="CDD" id="cd03425">
    <property type="entry name" value="NUDIX_MutT_NudA_like"/>
    <property type="match status" value="1"/>
</dbReference>
<evidence type="ECO:0000256" key="10">
    <source>
        <dbReference type="ARBA" id="ARBA00022801"/>
    </source>
</evidence>
<dbReference type="GO" id="GO:0000701">
    <property type="term" value="F:purine-specific mismatch base pair DNA N-glycosylase activity"/>
    <property type="evidence" value="ECO:0007669"/>
    <property type="project" value="UniProtKB-EC"/>
</dbReference>
<dbReference type="PROSITE" id="PS51462">
    <property type="entry name" value="NUDIX"/>
    <property type="match status" value="1"/>
</dbReference>
<dbReference type="GO" id="GO:0035485">
    <property type="term" value="F:adenine/guanine mispair binding"/>
    <property type="evidence" value="ECO:0007669"/>
    <property type="project" value="TreeGrafter"/>
</dbReference>
<dbReference type="Gene3D" id="1.10.340.30">
    <property type="entry name" value="Hypothetical protein, domain 2"/>
    <property type="match status" value="1"/>
</dbReference>
<dbReference type="SMART" id="SM00525">
    <property type="entry name" value="FES"/>
    <property type="match status" value="1"/>
</dbReference>
<dbReference type="AlphaFoldDB" id="A0A0P6X9P2"/>
<evidence type="ECO:0000256" key="1">
    <source>
        <dbReference type="ARBA" id="ARBA00000843"/>
    </source>
</evidence>
<dbReference type="PANTHER" id="PTHR42944">
    <property type="entry name" value="ADENINE DNA GLYCOSYLASE"/>
    <property type="match status" value="1"/>
</dbReference>
<evidence type="ECO:0000313" key="17">
    <source>
        <dbReference type="Proteomes" id="UP000050417"/>
    </source>
</evidence>
<dbReference type="EC" id="3.2.2.31" evidence="5"/>
<dbReference type="OrthoDB" id="9802365at2"/>
<keyword evidence="7" id="KW-0004">4Fe-4S</keyword>
<keyword evidence="12" id="KW-0411">Iron-sulfur</keyword>
<dbReference type="InterPro" id="IPR000086">
    <property type="entry name" value="NUDIX_hydrolase_dom"/>
</dbReference>
<dbReference type="InterPro" id="IPR029119">
    <property type="entry name" value="MutY_C"/>
</dbReference>
<dbReference type="InterPro" id="IPR023170">
    <property type="entry name" value="HhH_base_excis_C"/>
</dbReference>